<reference evidence="2 4" key="1">
    <citation type="journal article" date="2008" name="Genome Biol.">
        <title>The genome sequence of the model ascomycete fungus Podospora anserina.</title>
        <authorList>
            <person name="Espagne E."/>
            <person name="Lespinet O."/>
            <person name="Malagnac F."/>
            <person name="Da Silva C."/>
            <person name="Jaillon O."/>
            <person name="Porcel B.M."/>
            <person name="Couloux A."/>
            <person name="Aury J.-M."/>
            <person name="Segurens B."/>
            <person name="Poulain J."/>
            <person name="Anthouard V."/>
            <person name="Grossetete S."/>
            <person name="Khalili H."/>
            <person name="Coppin E."/>
            <person name="Dequard-Chablat M."/>
            <person name="Picard M."/>
            <person name="Contamine V."/>
            <person name="Arnaise S."/>
            <person name="Bourdais A."/>
            <person name="Berteaux-Lecellier V."/>
            <person name="Gautheret D."/>
            <person name="de Vries R.P."/>
            <person name="Battaglia E."/>
            <person name="Coutinho P.M."/>
            <person name="Danchin E.G.J."/>
            <person name="Henrissat B."/>
            <person name="El Khoury R."/>
            <person name="Sainsard-Chanet A."/>
            <person name="Boivin A."/>
            <person name="Pinan-Lucarre B."/>
            <person name="Sellem C.H."/>
            <person name="Debuchy R."/>
            <person name="Wincker P."/>
            <person name="Weissenbach J."/>
            <person name="Silar P."/>
        </authorList>
    </citation>
    <scope>NUCLEOTIDE SEQUENCE [LARGE SCALE GENOMIC DNA]</scope>
    <source>
        <strain evidence="4">S / ATCC MYA-4624 / DSM 980 / FGSC 10383</strain>
        <strain evidence="2">S mat+</strain>
    </source>
</reference>
<dbReference type="GeneID" id="6193093"/>
<gene>
    <name evidence="2" type="ORF">PODANS_1_9625</name>
</gene>
<dbReference type="OrthoDB" id="5419714at2759"/>
<sequence length="277" mass="30118">MSCPLSSLVNPLDKEQVLLYYLSSNQTPALELHHVGAEKTTATAFADNLSAPVDSKIVNPGSFSALYNEKLLNLYGLVQSAPQKGTAAVDAIAPKRLAQLSPVYKLLLPDGPTNTRDRRKATHHRVLNRLVVPAQEARTSSPSPSTPSHPWLPATSQPSTIQPPRKKLIVYQNEDNLRIVESTSENDDSRDCTGLALVPVSTDKGTKLYLYYFMQKGGKLQRVVRNEDGTWGDSAAAGDKAVSDPNTFLAASQVGGVIMVYYIAKGESSIHSFRDKV</sequence>
<organism evidence="2">
    <name type="scientific">Podospora anserina (strain S / ATCC MYA-4624 / DSM 980 / FGSC 10383)</name>
    <name type="common">Pleurage anserina</name>
    <dbReference type="NCBI Taxonomy" id="515849"/>
    <lineage>
        <taxon>Eukaryota</taxon>
        <taxon>Fungi</taxon>
        <taxon>Dikarya</taxon>
        <taxon>Ascomycota</taxon>
        <taxon>Pezizomycotina</taxon>
        <taxon>Sordariomycetes</taxon>
        <taxon>Sordariomycetidae</taxon>
        <taxon>Sordariales</taxon>
        <taxon>Podosporaceae</taxon>
        <taxon>Podospora</taxon>
        <taxon>Podospora anserina</taxon>
    </lineage>
</organism>
<dbReference type="HOGENOM" id="CLU_1005174_0_0_1"/>
<evidence type="ECO:0000313" key="2">
    <source>
        <dbReference type="EMBL" id="CAP69298.1"/>
    </source>
</evidence>
<evidence type="ECO:0000313" key="4">
    <source>
        <dbReference type="Proteomes" id="UP000001197"/>
    </source>
</evidence>
<dbReference type="Proteomes" id="UP000001197">
    <property type="component" value="Chromosome 1"/>
</dbReference>
<dbReference type="VEuPathDB" id="FungiDB:PODANS_1_9625"/>
<evidence type="ECO:0000313" key="3">
    <source>
        <dbReference type="EMBL" id="CDP23317.1"/>
    </source>
</evidence>
<dbReference type="SUPFAM" id="SSF89372">
    <property type="entry name" value="Fucose-specific lectin"/>
    <property type="match status" value="1"/>
</dbReference>
<dbReference type="EMBL" id="FO904936">
    <property type="protein sequence ID" value="CDP23317.1"/>
    <property type="molecule type" value="Genomic_DNA"/>
</dbReference>
<reference evidence="3" key="4">
    <citation type="submission" date="2015-04" db="EMBL/GenBank/DDBJ databases">
        <title>Maintaining two mating types: Structure of the mating type locus and its role in heterokaryosis in Podospora anserina.</title>
        <authorList>
            <person name="Grognet P."/>
            <person name="Bidard F."/>
            <person name="Kuchly C."/>
            <person name="Chan Ho Tong L."/>
            <person name="Coppin E."/>
            <person name="Ait Benkhali J."/>
            <person name="Couloux A."/>
            <person name="Wincker P."/>
            <person name="Debuchy R."/>
            <person name="Silar P."/>
        </authorList>
    </citation>
    <scope>NUCLEOTIDE SEQUENCE</scope>
</reference>
<feature type="compositionally biased region" description="Low complexity" evidence="1">
    <location>
        <begin position="139"/>
        <end position="148"/>
    </location>
</feature>
<keyword evidence="4" id="KW-1185">Reference proteome</keyword>
<proteinExistence type="predicted"/>
<dbReference type="RefSeq" id="XP_001908625.1">
    <property type="nucleotide sequence ID" value="XM_001908590.1"/>
</dbReference>
<evidence type="ECO:0000256" key="1">
    <source>
        <dbReference type="SAM" id="MobiDB-lite"/>
    </source>
</evidence>
<dbReference type="AlphaFoldDB" id="B2AY24"/>
<reference evidence="4" key="3">
    <citation type="journal article" date="2014" name="Genetics">
        <title>Maintaining two mating types: Structure of the mating type locus and its role in heterokaryosis in Podospora anserina.</title>
        <authorList>
            <person name="Grognet P."/>
            <person name="Bidard F."/>
            <person name="Kuchly C."/>
            <person name="Tong L.C.H."/>
            <person name="Coppin E."/>
            <person name="Benkhali J.A."/>
            <person name="Couloux A."/>
            <person name="Wincker P."/>
            <person name="Debuchy R."/>
            <person name="Silar P."/>
        </authorList>
    </citation>
    <scope>GENOME REANNOTATION</scope>
    <source>
        <strain evidence="4">S / ATCC MYA-4624 / DSM 980 / FGSC 10383</strain>
    </source>
</reference>
<dbReference type="EMBL" id="CU633901">
    <property type="protein sequence ID" value="CAP69298.1"/>
    <property type="molecule type" value="Genomic_DNA"/>
</dbReference>
<dbReference type="KEGG" id="pan:PODANSg5660"/>
<dbReference type="Gene3D" id="2.120.10.70">
    <property type="entry name" value="Fucose-specific lectin"/>
    <property type="match status" value="1"/>
</dbReference>
<feature type="region of interest" description="Disordered" evidence="1">
    <location>
        <begin position="135"/>
        <end position="163"/>
    </location>
</feature>
<name>B2AY24_PODAN</name>
<accession>B2AY24</accession>
<reference evidence="2" key="2">
    <citation type="submission" date="2008-07" db="EMBL/GenBank/DDBJ databases">
        <authorList>
            <person name="Genoscope - CEA"/>
        </authorList>
    </citation>
    <scope>NUCLEOTIDE SEQUENCE</scope>
    <source>
        <strain evidence="2">S mat+</strain>
    </source>
</reference>
<protein>
    <submittedName>
        <fullName evidence="2">Podospora anserina S mat+ genomic DNA chromosome 1, supercontig 2</fullName>
    </submittedName>
</protein>